<feature type="region of interest" description="Disordered" evidence="1">
    <location>
        <begin position="1"/>
        <end position="82"/>
    </location>
</feature>
<evidence type="ECO:0000256" key="1">
    <source>
        <dbReference type="SAM" id="MobiDB-lite"/>
    </source>
</evidence>
<dbReference type="KEGG" id="apre:CNX65_20905"/>
<protein>
    <submittedName>
        <fullName evidence="2">Uncharacterized protein</fullName>
    </submittedName>
</protein>
<proteinExistence type="predicted"/>
<evidence type="ECO:0000313" key="3">
    <source>
        <dbReference type="Proteomes" id="UP000218505"/>
    </source>
</evidence>
<dbReference type="Proteomes" id="UP000218505">
    <property type="component" value="Chromosome"/>
</dbReference>
<reference evidence="2" key="1">
    <citation type="submission" date="2017-09" db="EMBL/GenBank/DDBJ databases">
        <title>Complete Genome Sequence of ansamitocin-producing Bacterium Actinosynnema pretiosum X47.</title>
        <authorList>
            <person name="Cao G."/>
            <person name="Zong G."/>
            <person name="Zhong C."/>
            <person name="Fu J."/>
        </authorList>
    </citation>
    <scope>NUCLEOTIDE SEQUENCE [LARGE SCALE GENOMIC DNA]</scope>
    <source>
        <strain evidence="2">X47</strain>
    </source>
</reference>
<keyword evidence="3" id="KW-1185">Reference proteome</keyword>
<evidence type="ECO:0000313" key="2">
    <source>
        <dbReference type="EMBL" id="ATE55438.1"/>
    </source>
</evidence>
<gene>
    <name evidence="2" type="ORF">CNX65_20905</name>
</gene>
<dbReference type="EMBL" id="CP023445">
    <property type="protein sequence ID" value="ATE55438.1"/>
    <property type="molecule type" value="Genomic_DNA"/>
</dbReference>
<name>A0A290Z8U3_9PSEU</name>
<dbReference type="AlphaFoldDB" id="A0A290Z8U3"/>
<accession>A0A290Z8U3</accession>
<dbReference type="RefSeq" id="WP_096495272.1">
    <property type="nucleotide sequence ID" value="NZ_CP023445.1"/>
</dbReference>
<sequence length="82" mass="8061">MIGIESLVEQSQPVAKPSSGRSGSGLVRCGFLTRAGNAPQPVPPMPHGSNGAPTSFAVGAAARSPSRTCPPAGFGSTAASRA</sequence>
<organism evidence="2 3">
    <name type="scientific">Actinosynnema pretiosum</name>
    <dbReference type="NCBI Taxonomy" id="42197"/>
    <lineage>
        <taxon>Bacteria</taxon>
        <taxon>Bacillati</taxon>
        <taxon>Actinomycetota</taxon>
        <taxon>Actinomycetes</taxon>
        <taxon>Pseudonocardiales</taxon>
        <taxon>Pseudonocardiaceae</taxon>
        <taxon>Actinosynnema</taxon>
    </lineage>
</organism>